<organism evidence="1 2">
    <name type="scientific">Aspergillus sclerotiicarbonarius (strain CBS 121057 / IBT 28362)</name>
    <dbReference type="NCBI Taxonomy" id="1448318"/>
    <lineage>
        <taxon>Eukaryota</taxon>
        <taxon>Fungi</taxon>
        <taxon>Dikarya</taxon>
        <taxon>Ascomycota</taxon>
        <taxon>Pezizomycotina</taxon>
        <taxon>Eurotiomycetes</taxon>
        <taxon>Eurotiomycetidae</taxon>
        <taxon>Eurotiales</taxon>
        <taxon>Aspergillaceae</taxon>
        <taxon>Aspergillus</taxon>
        <taxon>Aspergillus subgen. Circumdati</taxon>
    </lineage>
</organism>
<sequence length="278" mass="31998">MSPPHETRQTRPQRMINTRMKYICNYQNEIIPPKALQKMRFSKTTLNLESSSSTFSKPLTTKYLTNHPISSPRLAAIQHRNPHFLNLPECNPIPTSHPPPEDLRDCGSCHSIAHVLDEYLHRLPRENFPDPYDTLADHSGWSWVDPRLHHIYPHVTMLVEQDVRDHVPDGCLLRHELGYILRAIQVRLDMGGCLIRGSRSRSDIIVKVLMLSLLPPQHGRILEAHIDGYSCVVVASSRTYSFERNEDAPVELFCRWLAAAPIGVREYEPRPRHVSDEE</sequence>
<dbReference type="VEuPathDB" id="FungiDB:BO78DRAFT_448727"/>
<dbReference type="Proteomes" id="UP000248423">
    <property type="component" value="Unassembled WGS sequence"/>
</dbReference>
<name>A0A319F0G1_ASPSB</name>
<reference evidence="1 2" key="1">
    <citation type="submission" date="2018-02" db="EMBL/GenBank/DDBJ databases">
        <title>The genomes of Aspergillus section Nigri reveals drivers in fungal speciation.</title>
        <authorList>
            <consortium name="DOE Joint Genome Institute"/>
            <person name="Vesth T.C."/>
            <person name="Nybo J."/>
            <person name="Theobald S."/>
            <person name="Brandl J."/>
            <person name="Frisvad J.C."/>
            <person name="Nielsen K.F."/>
            <person name="Lyhne E.K."/>
            <person name="Kogle M.E."/>
            <person name="Kuo A."/>
            <person name="Riley R."/>
            <person name="Clum A."/>
            <person name="Nolan M."/>
            <person name="Lipzen A."/>
            <person name="Salamov A."/>
            <person name="Henrissat B."/>
            <person name="Wiebenga A."/>
            <person name="De vries R.P."/>
            <person name="Grigoriev I.V."/>
            <person name="Mortensen U.H."/>
            <person name="Andersen M.R."/>
            <person name="Baker S.E."/>
        </authorList>
    </citation>
    <scope>NUCLEOTIDE SEQUENCE [LARGE SCALE GENOMIC DNA]</scope>
    <source>
        <strain evidence="1 2">CBS 121057</strain>
    </source>
</reference>
<dbReference type="AlphaFoldDB" id="A0A319F0G1"/>
<dbReference type="EMBL" id="KZ826319">
    <property type="protein sequence ID" value="PYI11094.1"/>
    <property type="molecule type" value="Genomic_DNA"/>
</dbReference>
<keyword evidence="2" id="KW-1185">Reference proteome</keyword>
<proteinExistence type="predicted"/>
<protein>
    <submittedName>
        <fullName evidence="1">Uncharacterized protein</fullName>
    </submittedName>
</protein>
<dbReference type="OrthoDB" id="4436899at2759"/>
<evidence type="ECO:0000313" key="2">
    <source>
        <dbReference type="Proteomes" id="UP000248423"/>
    </source>
</evidence>
<accession>A0A319F0G1</accession>
<evidence type="ECO:0000313" key="1">
    <source>
        <dbReference type="EMBL" id="PYI11094.1"/>
    </source>
</evidence>
<gene>
    <name evidence="1" type="ORF">BO78DRAFT_448727</name>
</gene>